<keyword evidence="4" id="KW-1185">Reference proteome</keyword>
<accession>U1HQP8</accession>
<evidence type="ECO:0000313" key="3">
    <source>
        <dbReference type="EMBL" id="ERF72760.1"/>
    </source>
</evidence>
<dbReference type="InterPro" id="IPR010730">
    <property type="entry name" value="HET"/>
</dbReference>
<dbReference type="HOGENOM" id="CLU_004184_6_0_1"/>
<evidence type="ECO:0000313" key="4">
    <source>
        <dbReference type="Proteomes" id="UP000019373"/>
    </source>
</evidence>
<dbReference type="PANTHER" id="PTHR24148:SF64">
    <property type="entry name" value="HETEROKARYON INCOMPATIBILITY DOMAIN-CONTAINING PROTEIN"/>
    <property type="match status" value="1"/>
</dbReference>
<protein>
    <recommendedName>
        <fullName evidence="2">Heterokaryon incompatibility domain-containing protein</fullName>
    </recommendedName>
</protein>
<gene>
    <name evidence="3" type="ORF">EPUS_04813</name>
</gene>
<name>U1HQP8_ENDPU</name>
<dbReference type="Proteomes" id="UP000019373">
    <property type="component" value="Unassembled WGS sequence"/>
</dbReference>
<feature type="domain" description="Heterokaryon incompatibility" evidence="2">
    <location>
        <begin position="108"/>
        <end position="253"/>
    </location>
</feature>
<organism evidence="3 4">
    <name type="scientific">Endocarpon pusillum (strain Z07020 / HMAS-L-300199)</name>
    <name type="common">Lichen-forming fungus</name>
    <dbReference type="NCBI Taxonomy" id="1263415"/>
    <lineage>
        <taxon>Eukaryota</taxon>
        <taxon>Fungi</taxon>
        <taxon>Dikarya</taxon>
        <taxon>Ascomycota</taxon>
        <taxon>Pezizomycotina</taxon>
        <taxon>Eurotiomycetes</taxon>
        <taxon>Chaetothyriomycetidae</taxon>
        <taxon>Verrucariales</taxon>
        <taxon>Verrucariaceae</taxon>
        <taxon>Endocarpon</taxon>
    </lineage>
</organism>
<evidence type="ECO:0000256" key="1">
    <source>
        <dbReference type="SAM" id="MobiDB-lite"/>
    </source>
</evidence>
<evidence type="ECO:0000259" key="2">
    <source>
        <dbReference type="Pfam" id="PF06985"/>
    </source>
</evidence>
<dbReference type="PANTHER" id="PTHR24148">
    <property type="entry name" value="ANKYRIN REPEAT DOMAIN-CONTAINING PROTEIN 39 HOMOLOG-RELATED"/>
    <property type="match status" value="1"/>
</dbReference>
<dbReference type="EMBL" id="KE721051">
    <property type="protein sequence ID" value="ERF72760.1"/>
    <property type="molecule type" value="Genomic_DNA"/>
</dbReference>
<dbReference type="eggNOG" id="ENOG502S2V9">
    <property type="taxonomic scope" value="Eukaryota"/>
</dbReference>
<reference evidence="4" key="1">
    <citation type="journal article" date="2014" name="BMC Genomics">
        <title>Genome characteristics reveal the impact of lichenization on lichen-forming fungus Endocarpon pusillum Hedwig (Verrucariales, Ascomycota).</title>
        <authorList>
            <person name="Wang Y.-Y."/>
            <person name="Liu B."/>
            <person name="Zhang X.-Y."/>
            <person name="Zhou Q.-M."/>
            <person name="Zhang T."/>
            <person name="Li H."/>
            <person name="Yu Y.-F."/>
            <person name="Zhang X.-L."/>
            <person name="Hao X.-Y."/>
            <person name="Wang M."/>
            <person name="Wang L."/>
            <person name="Wei J.-C."/>
        </authorList>
    </citation>
    <scope>NUCLEOTIDE SEQUENCE [LARGE SCALE GENOMIC DNA]</scope>
    <source>
        <strain evidence="4">Z07020 / HMAS-L-300199</strain>
    </source>
</reference>
<dbReference type="AlphaFoldDB" id="U1HQP8"/>
<sequence length="259" mass="29616">MFSPQVTIPLAGRLRGQYQLNYLPKELRVRCPYGPSDRTVGDPAPESDTESRLAAPLHDHIEATAPQFQYRPLESHDSIRILTLSPGRPNDPLRGTLEVVRIDSAGVYEPISYAWAEPGPPNCRYEIFLSDGDQERCLQLRGGNLFAALRRFRSQDTQRRLWADQICINQDDLGERNQQVQFMNRINANASRVLIWLGLDDEDEAESAFGLIYQVDGKLCDEAEEKKFRHQYTQDLDVQSSREWRPLDGLTKRSLVSDL</sequence>
<dbReference type="GeneID" id="19239767"/>
<feature type="region of interest" description="Disordered" evidence="1">
    <location>
        <begin position="33"/>
        <end position="52"/>
    </location>
</feature>
<dbReference type="RefSeq" id="XP_007801648.1">
    <property type="nucleotide sequence ID" value="XM_007803457.1"/>
</dbReference>
<dbReference type="Pfam" id="PF06985">
    <property type="entry name" value="HET"/>
    <property type="match status" value="1"/>
</dbReference>
<dbReference type="InterPro" id="IPR052895">
    <property type="entry name" value="HetReg/Transcr_Mod"/>
</dbReference>
<proteinExistence type="predicted"/>
<dbReference type="OrthoDB" id="4850726at2759"/>